<evidence type="ECO:0000313" key="4">
    <source>
        <dbReference type="Proteomes" id="UP000256964"/>
    </source>
</evidence>
<dbReference type="Gene3D" id="2.60.120.260">
    <property type="entry name" value="Galactose-binding domain-like"/>
    <property type="match status" value="1"/>
</dbReference>
<reference evidence="3 4" key="1">
    <citation type="journal article" date="2018" name="Biotechnol. Biofuels">
        <title>Integrative visual omics of the white-rot fungus Polyporus brumalis exposes the biotechnological potential of its oxidative enzymes for delignifying raw plant biomass.</title>
        <authorList>
            <person name="Miyauchi S."/>
            <person name="Rancon A."/>
            <person name="Drula E."/>
            <person name="Hage H."/>
            <person name="Chaduli D."/>
            <person name="Favel A."/>
            <person name="Grisel S."/>
            <person name="Henrissat B."/>
            <person name="Herpoel-Gimbert I."/>
            <person name="Ruiz-Duenas F.J."/>
            <person name="Chevret D."/>
            <person name="Hainaut M."/>
            <person name="Lin J."/>
            <person name="Wang M."/>
            <person name="Pangilinan J."/>
            <person name="Lipzen A."/>
            <person name="Lesage-Meessen L."/>
            <person name="Navarro D."/>
            <person name="Riley R."/>
            <person name="Grigoriev I.V."/>
            <person name="Zhou S."/>
            <person name="Raouche S."/>
            <person name="Rosso M.N."/>
        </authorList>
    </citation>
    <scope>NUCLEOTIDE SEQUENCE [LARGE SCALE GENOMIC DNA]</scope>
    <source>
        <strain evidence="3 4">BRFM 1820</strain>
    </source>
</reference>
<dbReference type="AlphaFoldDB" id="A0A371D5J3"/>
<feature type="region of interest" description="Disordered" evidence="1">
    <location>
        <begin position="138"/>
        <end position="176"/>
    </location>
</feature>
<keyword evidence="2" id="KW-0812">Transmembrane</keyword>
<proteinExistence type="predicted"/>
<evidence type="ECO:0000256" key="1">
    <source>
        <dbReference type="SAM" id="MobiDB-lite"/>
    </source>
</evidence>
<dbReference type="Gene3D" id="1.20.5.510">
    <property type="entry name" value="Single helix bin"/>
    <property type="match status" value="1"/>
</dbReference>
<protein>
    <submittedName>
        <fullName evidence="3">Uncharacterized protein</fullName>
    </submittedName>
</protein>
<accession>A0A371D5J3</accession>
<keyword evidence="2" id="KW-0472">Membrane</keyword>
<name>A0A371D5J3_9APHY</name>
<organism evidence="3 4">
    <name type="scientific">Lentinus brumalis</name>
    <dbReference type="NCBI Taxonomy" id="2498619"/>
    <lineage>
        <taxon>Eukaryota</taxon>
        <taxon>Fungi</taxon>
        <taxon>Dikarya</taxon>
        <taxon>Basidiomycota</taxon>
        <taxon>Agaricomycotina</taxon>
        <taxon>Agaricomycetes</taxon>
        <taxon>Polyporales</taxon>
        <taxon>Polyporaceae</taxon>
        <taxon>Lentinus</taxon>
    </lineage>
</organism>
<dbReference type="STRING" id="139420.A0A371D5J3"/>
<sequence length="397" mass="41603">MSSPELVDDSNSAVQYVPGWLWETLANEVDGTRHGAAETGLSATLAFVGSGIQVVGTLQRTSGQPVATFTIDNEGNTTYAAPAYSSSEDAVYNVTFYSRQDLKLGNHELKIINMDGTGTNVLWLDYFLVDTSPVSPSATSASSLQSSTSSGSASASASASSSASPEATSSTSQSATRGNTAAIVGGVVGGVALLLLLGILLYFLRRRRRIQVGEKGVRPFTESATRSSIDGSGYPNPSKWSDRPFSVDSPSTPLEISTLDMNPPSAFAPSHVTAMDNHTVEPSATSRREPPLEPLRSTTTTHADAKEDEPASSARSPRSTATSPAAPSPIAPLPTDIGQALAHASPELQTTALTLIRSLLQRNQSQGVPVQRPAEVDSGLRIVDEANMVPPPEYTAD</sequence>
<dbReference type="EMBL" id="KZ857416">
    <property type="protein sequence ID" value="RDX47795.1"/>
    <property type="molecule type" value="Genomic_DNA"/>
</dbReference>
<dbReference type="Proteomes" id="UP000256964">
    <property type="component" value="Unassembled WGS sequence"/>
</dbReference>
<feature type="region of interest" description="Disordered" evidence="1">
    <location>
        <begin position="218"/>
        <end position="336"/>
    </location>
</feature>
<evidence type="ECO:0000313" key="3">
    <source>
        <dbReference type="EMBL" id="RDX47795.1"/>
    </source>
</evidence>
<evidence type="ECO:0000256" key="2">
    <source>
        <dbReference type="SAM" id="Phobius"/>
    </source>
</evidence>
<gene>
    <name evidence="3" type="ORF">OH76DRAFT_1484476</name>
</gene>
<feature type="compositionally biased region" description="Low complexity" evidence="1">
    <location>
        <begin position="311"/>
        <end position="325"/>
    </location>
</feature>
<dbReference type="OrthoDB" id="2755385at2759"/>
<keyword evidence="2" id="KW-1133">Transmembrane helix</keyword>
<feature type="transmembrane region" description="Helical" evidence="2">
    <location>
        <begin position="181"/>
        <end position="204"/>
    </location>
</feature>
<keyword evidence="4" id="KW-1185">Reference proteome</keyword>